<keyword evidence="3 4" id="KW-0694">RNA-binding</keyword>
<proteinExistence type="inferred from homology"/>
<comment type="subcellular location">
    <subcellularLocation>
        <location evidence="4">Cytoplasm</location>
    </subcellularLocation>
</comment>
<keyword evidence="1 4" id="KW-0963">Cytoplasm</keyword>
<protein>
    <recommendedName>
        <fullName evidence="4">Translational regulator CsrA</fullName>
    </recommendedName>
</protein>
<comment type="function">
    <text evidence="4">A translational regulator that binds mRNA to regulate translation initiation and/or mRNA stability. Usually binds in the 5'-UTR at or near the Shine-Dalgarno sequence preventing ribosome-binding, thus repressing translation. Its main target seems to be the major flagellin gene, while its function is anatagonized by FliW.</text>
</comment>
<sequence>MLVLTRRSGESLMIGDDVVVTVLDVRGDVVRIGIRAPRSVPVHREEIFRELQAANREAASPNEETLAALRRMLRPGGSGAPDRPEP</sequence>
<accession>A0ABP6P0K8</accession>
<dbReference type="InterPro" id="IPR003751">
    <property type="entry name" value="CsrA"/>
</dbReference>
<evidence type="ECO:0000256" key="1">
    <source>
        <dbReference type="ARBA" id="ARBA00022490"/>
    </source>
</evidence>
<dbReference type="Pfam" id="PF02599">
    <property type="entry name" value="CsrA"/>
    <property type="match status" value="1"/>
</dbReference>
<dbReference type="NCBIfam" id="NF002469">
    <property type="entry name" value="PRK01712.1"/>
    <property type="match status" value="1"/>
</dbReference>
<comment type="similarity">
    <text evidence="4">Belongs to the CsrA/RsmA family.</text>
</comment>
<evidence type="ECO:0000256" key="3">
    <source>
        <dbReference type="ARBA" id="ARBA00022884"/>
    </source>
</evidence>
<name>A0ABP6P0K8_9ACTN</name>
<dbReference type="RefSeq" id="WP_344865559.1">
    <property type="nucleotide sequence ID" value="NZ_BAAAUT010000072.1"/>
</dbReference>
<keyword evidence="2 4" id="KW-0810">Translation regulation</keyword>
<keyword evidence="6" id="KW-1185">Reference proteome</keyword>
<reference evidence="6" key="1">
    <citation type="journal article" date="2019" name="Int. J. Syst. Evol. Microbiol.">
        <title>The Global Catalogue of Microorganisms (GCM) 10K type strain sequencing project: providing services to taxonomists for standard genome sequencing and annotation.</title>
        <authorList>
            <consortium name="The Broad Institute Genomics Platform"/>
            <consortium name="The Broad Institute Genome Sequencing Center for Infectious Disease"/>
            <person name="Wu L."/>
            <person name="Ma J."/>
        </authorList>
    </citation>
    <scope>NUCLEOTIDE SEQUENCE [LARGE SCALE GENOMIC DNA]</scope>
    <source>
        <strain evidence="6">JCM 9373</strain>
    </source>
</reference>
<comment type="caution">
    <text evidence="5">The sequence shown here is derived from an EMBL/GenBank/DDBJ whole genome shotgun (WGS) entry which is preliminary data.</text>
</comment>
<dbReference type="NCBIfam" id="TIGR00202">
    <property type="entry name" value="csrA"/>
    <property type="match status" value="1"/>
</dbReference>
<gene>
    <name evidence="4" type="primary">csrA</name>
    <name evidence="5" type="ORF">GCM10010466_61030</name>
</gene>
<comment type="subunit">
    <text evidence="4">Homodimer; the beta-strands of each monomer intercalate to form a hydrophobic core, while the alpha-helices form wings that extend away from the core.</text>
</comment>
<dbReference type="PANTHER" id="PTHR34984:SF1">
    <property type="entry name" value="CARBON STORAGE REGULATOR"/>
    <property type="match status" value="1"/>
</dbReference>
<evidence type="ECO:0000313" key="6">
    <source>
        <dbReference type="Proteomes" id="UP001500320"/>
    </source>
</evidence>
<dbReference type="InterPro" id="IPR036107">
    <property type="entry name" value="CsrA_sf"/>
</dbReference>
<keyword evidence="4" id="KW-0678">Repressor</keyword>
<dbReference type="Proteomes" id="UP001500320">
    <property type="component" value="Unassembled WGS sequence"/>
</dbReference>
<dbReference type="EMBL" id="BAAAUT010000072">
    <property type="protein sequence ID" value="GAA3161849.1"/>
    <property type="molecule type" value="Genomic_DNA"/>
</dbReference>
<dbReference type="Gene3D" id="2.60.40.4380">
    <property type="entry name" value="Translational regulator CsrA"/>
    <property type="match status" value="1"/>
</dbReference>
<dbReference type="SUPFAM" id="SSF117130">
    <property type="entry name" value="CsrA-like"/>
    <property type="match status" value="1"/>
</dbReference>
<evidence type="ECO:0000256" key="4">
    <source>
        <dbReference type="HAMAP-Rule" id="MF_00167"/>
    </source>
</evidence>
<dbReference type="HAMAP" id="MF_00167">
    <property type="entry name" value="CsrA"/>
    <property type="match status" value="1"/>
</dbReference>
<keyword evidence="4" id="KW-1005">Bacterial flagellum biogenesis</keyword>
<dbReference type="PANTHER" id="PTHR34984">
    <property type="entry name" value="CARBON STORAGE REGULATOR"/>
    <property type="match status" value="1"/>
</dbReference>
<evidence type="ECO:0000313" key="5">
    <source>
        <dbReference type="EMBL" id="GAA3161849.1"/>
    </source>
</evidence>
<organism evidence="5 6">
    <name type="scientific">Planomonospora alba</name>
    <dbReference type="NCBI Taxonomy" id="161354"/>
    <lineage>
        <taxon>Bacteria</taxon>
        <taxon>Bacillati</taxon>
        <taxon>Actinomycetota</taxon>
        <taxon>Actinomycetes</taxon>
        <taxon>Streptosporangiales</taxon>
        <taxon>Streptosporangiaceae</taxon>
        <taxon>Planomonospora</taxon>
    </lineage>
</organism>
<evidence type="ECO:0000256" key="2">
    <source>
        <dbReference type="ARBA" id="ARBA00022845"/>
    </source>
</evidence>